<evidence type="ECO:0000313" key="1">
    <source>
        <dbReference type="EMBL" id="MCK9814423.1"/>
    </source>
</evidence>
<comment type="caution">
    <text evidence="1">The sequence shown here is derived from an EMBL/GenBank/DDBJ whole genome shotgun (WGS) entry which is preliminary data.</text>
</comment>
<accession>A0ABT0JEU2</accession>
<sequence>MFFQRAPFVGADCDESLSQCRDIIAAYKVRLESLEIKLENAECALCGWEAAVEYASRDKERREYLFGFGDCREVYSNTIEEGQKFYSSLRIADAEVIKLSRYVSGLKSDVELAKRGIKFFEKDLALLDGMKRAWSPGFEIYACDLNWGYNALVSPLFRYIELEGSWFPPMCIPTL</sequence>
<dbReference type="Proteomes" id="UP001155163">
    <property type="component" value="Unassembled WGS sequence"/>
</dbReference>
<dbReference type="RefSeq" id="WP_268261804.1">
    <property type="nucleotide sequence ID" value="NZ_JALQCX010000013.1"/>
</dbReference>
<name>A0ABT0JEU2_9PSED</name>
<keyword evidence="2" id="KW-1185">Reference proteome</keyword>
<dbReference type="EMBL" id="JALQCX010000013">
    <property type="protein sequence ID" value="MCK9814423.1"/>
    <property type="molecule type" value="Genomic_DNA"/>
</dbReference>
<evidence type="ECO:0000313" key="2">
    <source>
        <dbReference type="Proteomes" id="UP001155163"/>
    </source>
</evidence>
<organism evidence="1 2">
    <name type="scientific">Pseudomonas morbosilactucae</name>
    <dbReference type="NCBI Taxonomy" id="2938197"/>
    <lineage>
        <taxon>Bacteria</taxon>
        <taxon>Pseudomonadati</taxon>
        <taxon>Pseudomonadota</taxon>
        <taxon>Gammaproteobacteria</taxon>
        <taxon>Pseudomonadales</taxon>
        <taxon>Pseudomonadaceae</taxon>
        <taxon>Pseudomonas</taxon>
    </lineage>
</organism>
<protein>
    <submittedName>
        <fullName evidence="1">Uncharacterized protein</fullName>
    </submittedName>
</protein>
<reference evidence="1 2" key="2">
    <citation type="journal article" date="2023" name="Plant Pathol.">
        <title>Dismantling and reorganizing Pseudomonas marginalis sensu#lato.</title>
        <authorList>
            <person name="Sawada H."/>
            <person name="Fujikawa T."/>
            <person name="Satou M."/>
        </authorList>
    </citation>
    <scope>NUCLEOTIDE SEQUENCE [LARGE SCALE GENOMIC DNA]</scope>
    <source>
        <strain evidence="1 2">MAFF 302046</strain>
    </source>
</reference>
<proteinExistence type="predicted"/>
<reference evidence="1 2" key="1">
    <citation type="journal article" date="2022" name="Int. J. Syst. Evol. Microbiol.">
        <title>Pseudomonas aegrilactucae sp. nov. and Pseudomonas morbosilactucae sp. nov., pathogens causing bacterial rot of lettuce in Japan.</title>
        <authorList>
            <person name="Sawada H."/>
            <person name="Fujikawa T."/>
            <person name="Satou M."/>
        </authorList>
    </citation>
    <scope>NUCLEOTIDE SEQUENCE [LARGE SCALE GENOMIC DNA]</scope>
    <source>
        <strain evidence="1 2">MAFF 302046</strain>
    </source>
</reference>
<gene>
    <name evidence="1" type="ORF">M1B35_09835</name>
</gene>